<sequence length="89" mass="9462">MQEGTVLDGRYRLIEAIGEGGFGQVWAAHDPKIDRLVAVKVLTGDASNGRQVARFAREAAVAGSLTHPNIVTIHDLGSTTHNSSPAPTW</sequence>
<dbReference type="PANTHER" id="PTHR43289:SF6">
    <property type="entry name" value="SERINE_THREONINE-PROTEIN KINASE NEKL-3"/>
    <property type="match status" value="1"/>
</dbReference>
<evidence type="ECO:0000256" key="3">
    <source>
        <dbReference type="ARBA" id="ARBA00022679"/>
    </source>
</evidence>
<evidence type="ECO:0000256" key="2">
    <source>
        <dbReference type="ARBA" id="ARBA00022527"/>
    </source>
</evidence>
<evidence type="ECO:0000256" key="1">
    <source>
        <dbReference type="ARBA" id="ARBA00012513"/>
    </source>
</evidence>
<dbReference type="EMBL" id="JBFAEG010000008">
    <property type="protein sequence ID" value="MEU5707828.1"/>
    <property type="molecule type" value="Genomic_DNA"/>
</dbReference>
<dbReference type="PROSITE" id="PS50011">
    <property type="entry name" value="PROTEIN_KINASE_DOM"/>
    <property type="match status" value="1"/>
</dbReference>
<dbReference type="InterPro" id="IPR017441">
    <property type="entry name" value="Protein_kinase_ATP_BS"/>
</dbReference>
<keyword evidence="2" id="KW-0723">Serine/threonine-protein kinase</keyword>
<dbReference type="Pfam" id="PF00069">
    <property type="entry name" value="Pkinase"/>
    <property type="match status" value="1"/>
</dbReference>
<proteinExistence type="predicted"/>
<keyword evidence="4 7" id="KW-0547">Nucleotide-binding</keyword>
<keyword evidence="6 7" id="KW-0067">ATP-binding</keyword>
<dbReference type="EC" id="2.7.11.1" evidence="1"/>
<keyword evidence="5 9" id="KW-0418">Kinase</keyword>
<evidence type="ECO:0000256" key="4">
    <source>
        <dbReference type="ARBA" id="ARBA00022741"/>
    </source>
</evidence>
<keyword evidence="3" id="KW-0808">Transferase</keyword>
<dbReference type="RefSeq" id="WP_279616797.1">
    <property type="nucleotide sequence ID" value="NZ_JBEXDP010000018.1"/>
</dbReference>
<organism evidence="9 10">
    <name type="scientific">Streptomyces flaveolus</name>
    <dbReference type="NCBI Taxonomy" id="67297"/>
    <lineage>
        <taxon>Bacteria</taxon>
        <taxon>Bacillati</taxon>
        <taxon>Actinomycetota</taxon>
        <taxon>Actinomycetes</taxon>
        <taxon>Kitasatosporales</taxon>
        <taxon>Streptomycetaceae</taxon>
        <taxon>Streptomyces</taxon>
    </lineage>
</organism>
<gene>
    <name evidence="9" type="ORF">AB0H04_13265</name>
</gene>
<name>A0ABV3A7C3_9ACTN</name>
<feature type="binding site" evidence="7">
    <location>
        <position position="40"/>
    </location>
    <ligand>
        <name>ATP</name>
        <dbReference type="ChEBI" id="CHEBI:30616"/>
    </ligand>
</feature>
<dbReference type="GO" id="GO:0016301">
    <property type="term" value="F:kinase activity"/>
    <property type="evidence" value="ECO:0007669"/>
    <property type="project" value="UniProtKB-KW"/>
</dbReference>
<accession>A0ABV3A7C3</accession>
<reference evidence="9 10" key="1">
    <citation type="submission" date="2024-06" db="EMBL/GenBank/DDBJ databases">
        <title>The Natural Products Discovery Center: Release of the First 8490 Sequenced Strains for Exploring Actinobacteria Biosynthetic Diversity.</title>
        <authorList>
            <person name="Kalkreuter E."/>
            <person name="Kautsar S.A."/>
            <person name="Yang D."/>
            <person name="Bader C.D."/>
            <person name="Teijaro C.N."/>
            <person name="Fluegel L."/>
            <person name="Davis C.M."/>
            <person name="Simpson J.R."/>
            <person name="Lauterbach L."/>
            <person name="Steele A.D."/>
            <person name="Gui C."/>
            <person name="Meng S."/>
            <person name="Li G."/>
            <person name="Viehrig K."/>
            <person name="Ye F."/>
            <person name="Su P."/>
            <person name="Kiefer A.F."/>
            <person name="Nichols A."/>
            <person name="Cepeda A.J."/>
            <person name="Yan W."/>
            <person name="Fan B."/>
            <person name="Jiang Y."/>
            <person name="Adhikari A."/>
            <person name="Zheng C.-J."/>
            <person name="Schuster L."/>
            <person name="Cowan T.M."/>
            <person name="Smanski M.J."/>
            <person name="Chevrette M.G."/>
            <person name="De Carvalho L.P.S."/>
            <person name="Shen B."/>
        </authorList>
    </citation>
    <scope>NUCLEOTIDE SEQUENCE [LARGE SCALE GENOMIC DNA]</scope>
    <source>
        <strain evidence="9 10">NPDC020594</strain>
    </source>
</reference>
<dbReference type="SUPFAM" id="SSF56112">
    <property type="entry name" value="Protein kinase-like (PK-like)"/>
    <property type="match status" value="1"/>
</dbReference>
<comment type="caution">
    <text evidence="9">The sequence shown here is derived from an EMBL/GenBank/DDBJ whole genome shotgun (WGS) entry which is preliminary data.</text>
</comment>
<dbReference type="InterPro" id="IPR011009">
    <property type="entry name" value="Kinase-like_dom_sf"/>
</dbReference>
<feature type="domain" description="Protein kinase" evidence="8">
    <location>
        <begin position="11"/>
        <end position="89"/>
    </location>
</feature>
<dbReference type="Gene3D" id="3.30.200.20">
    <property type="entry name" value="Phosphorylase Kinase, domain 1"/>
    <property type="match status" value="1"/>
</dbReference>
<evidence type="ECO:0000256" key="5">
    <source>
        <dbReference type="ARBA" id="ARBA00022777"/>
    </source>
</evidence>
<dbReference type="Proteomes" id="UP001551011">
    <property type="component" value="Unassembled WGS sequence"/>
</dbReference>
<evidence type="ECO:0000313" key="9">
    <source>
        <dbReference type="EMBL" id="MEU5707828.1"/>
    </source>
</evidence>
<keyword evidence="10" id="KW-1185">Reference proteome</keyword>
<evidence type="ECO:0000256" key="7">
    <source>
        <dbReference type="PROSITE-ProRule" id="PRU10141"/>
    </source>
</evidence>
<evidence type="ECO:0000313" key="10">
    <source>
        <dbReference type="Proteomes" id="UP001551011"/>
    </source>
</evidence>
<evidence type="ECO:0000256" key="6">
    <source>
        <dbReference type="ARBA" id="ARBA00022840"/>
    </source>
</evidence>
<dbReference type="InterPro" id="IPR000719">
    <property type="entry name" value="Prot_kinase_dom"/>
</dbReference>
<dbReference type="PANTHER" id="PTHR43289">
    <property type="entry name" value="MITOGEN-ACTIVATED PROTEIN KINASE KINASE KINASE 20-RELATED"/>
    <property type="match status" value="1"/>
</dbReference>
<dbReference type="PROSITE" id="PS00107">
    <property type="entry name" value="PROTEIN_KINASE_ATP"/>
    <property type="match status" value="1"/>
</dbReference>
<protein>
    <recommendedName>
        <fullName evidence="1">non-specific serine/threonine protein kinase</fullName>
        <ecNumber evidence="1">2.7.11.1</ecNumber>
    </recommendedName>
</protein>
<evidence type="ECO:0000259" key="8">
    <source>
        <dbReference type="PROSITE" id="PS50011"/>
    </source>
</evidence>